<dbReference type="AlphaFoldDB" id="A0A927CVC2"/>
<keyword evidence="2" id="KW-0167">Capsid protein</keyword>
<dbReference type="Pfam" id="PF11122">
    <property type="entry name" value="Spore-coat_CotD"/>
    <property type="match status" value="1"/>
</dbReference>
<keyword evidence="2" id="KW-0946">Virion</keyword>
<feature type="compositionally biased region" description="Polar residues" evidence="1">
    <location>
        <begin position="61"/>
        <end position="74"/>
    </location>
</feature>
<dbReference type="InterPro" id="IPR020108">
    <property type="entry name" value="Spore_coat_CotD"/>
</dbReference>
<sequence length="84" mass="9313">MASQVPGCNKMNVCPPVVHQPIQFVKQNTITHIVPHVHPVQTTEINNHVFKHQHHFPHTYQSASTVSNQQQQCGSPMPPAPGCC</sequence>
<evidence type="ECO:0000313" key="2">
    <source>
        <dbReference type="EMBL" id="MBD3108166.1"/>
    </source>
</evidence>
<reference evidence="2" key="1">
    <citation type="submission" date="2020-09" db="EMBL/GenBank/DDBJ databases">
        <title>Bacillus faecalis sp. nov., a moderately halophilic bacterium isolated from cow faeces.</title>
        <authorList>
            <person name="Jiang L."/>
            <person name="Lee J."/>
        </authorList>
    </citation>
    <scope>NUCLEOTIDE SEQUENCE</scope>
    <source>
        <strain evidence="2">AGMB 02131</strain>
    </source>
</reference>
<accession>A0A927CVC2</accession>
<feature type="region of interest" description="Disordered" evidence="1">
    <location>
        <begin position="61"/>
        <end position="84"/>
    </location>
</feature>
<keyword evidence="3" id="KW-1185">Reference proteome</keyword>
<dbReference type="Proteomes" id="UP000602076">
    <property type="component" value="Unassembled WGS sequence"/>
</dbReference>
<proteinExistence type="predicted"/>
<dbReference type="EMBL" id="JACXSI010000014">
    <property type="protein sequence ID" value="MBD3108166.1"/>
    <property type="molecule type" value="Genomic_DNA"/>
</dbReference>
<evidence type="ECO:0000313" key="3">
    <source>
        <dbReference type="Proteomes" id="UP000602076"/>
    </source>
</evidence>
<protein>
    <submittedName>
        <fullName evidence="2">Spore coat protein CotH</fullName>
    </submittedName>
</protein>
<comment type="caution">
    <text evidence="2">The sequence shown here is derived from an EMBL/GenBank/DDBJ whole genome shotgun (WGS) entry which is preliminary data.</text>
</comment>
<evidence type="ECO:0000256" key="1">
    <source>
        <dbReference type="SAM" id="MobiDB-lite"/>
    </source>
</evidence>
<gene>
    <name evidence="2" type="ORF">IEO70_07275</name>
</gene>
<name>A0A927CVC2_9BACI</name>
<organism evidence="2 3">
    <name type="scientific">Peribacillus faecalis</name>
    <dbReference type="NCBI Taxonomy" id="2772559"/>
    <lineage>
        <taxon>Bacteria</taxon>
        <taxon>Bacillati</taxon>
        <taxon>Bacillota</taxon>
        <taxon>Bacilli</taxon>
        <taxon>Bacillales</taxon>
        <taxon>Bacillaceae</taxon>
        <taxon>Peribacillus</taxon>
    </lineage>
</organism>